<gene>
    <name evidence="2" type="ORF">B0X70_06960</name>
</gene>
<evidence type="ECO:0000313" key="3">
    <source>
        <dbReference type="Proteomes" id="UP000693715"/>
    </source>
</evidence>
<sequence length="167" mass="20449">MKFIEKMDVHQVITPFATALGLVFFSVLNNWDYNNDRLIFLLLNLFAFFIIFFHHRGFYSHFIENNLYNRCFTQVIIATFDKKVATYLQITDYRLQITDYRLQITDYRLQITDYRLQITDYRLQITDYRLMVVFASEVKCVLFIWLFICYKYPIEIMISLNKWLIMY</sequence>
<keyword evidence="1" id="KW-0472">Membrane</keyword>
<organism evidence="2 3">
    <name type="scientific">Photorhabdus akhurstii</name>
    <dbReference type="NCBI Taxonomy" id="171438"/>
    <lineage>
        <taxon>Bacteria</taxon>
        <taxon>Pseudomonadati</taxon>
        <taxon>Pseudomonadota</taxon>
        <taxon>Gammaproteobacteria</taxon>
        <taxon>Enterobacterales</taxon>
        <taxon>Morganellaceae</taxon>
        <taxon>Photorhabdus</taxon>
    </lineage>
</organism>
<dbReference type="EMBL" id="CP020335">
    <property type="protein sequence ID" value="QXF32916.1"/>
    <property type="molecule type" value="Genomic_DNA"/>
</dbReference>
<keyword evidence="3" id="KW-1185">Reference proteome</keyword>
<reference evidence="2 3" key="1">
    <citation type="submission" date="2017-03" db="EMBL/GenBank/DDBJ databases">
        <title>Genome comparison of Photorhabdus luminescens strain 0813-124 phase variants.</title>
        <authorList>
            <person name="Chien C.-C."/>
            <person name="Chen W.-J."/>
            <person name="Shih M.-C."/>
            <person name="Hsieh F.-C."/>
        </authorList>
    </citation>
    <scope>NUCLEOTIDE SEQUENCE [LARGE SCALE GENOMIC DNA]</scope>
    <source>
        <strain evidence="2 3">0813-124 phase II</strain>
    </source>
</reference>
<evidence type="ECO:0000256" key="1">
    <source>
        <dbReference type="SAM" id="Phobius"/>
    </source>
</evidence>
<feature type="transmembrane region" description="Helical" evidence="1">
    <location>
        <begin position="130"/>
        <end position="148"/>
    </location>
</feature>
<proteinExistence type="predicted"/>
<keyword evidence="1" id="KW-1133">Transmembrane helix</keyword>
<dbReference type="RefSeq" id="WP_217471180.1">
    <property type="nucleotide sequence ID" value="NZ_CP020335.1"/>
</dbReference>
<keyword evidence="1" id="KW-0812">Transmembrane</keyword>
<accession>A0ABX8LTM1</accession>
<protein>
    <submittedName>
        <fullName evidence="2">Uncharacterized protein</fullName>
    </submittedName>
</protein>
<dbReference type="Proteomes" id="UP000693715">
    <property type="component" value="Chromosome"/>
</dbReference>
<evidence type="ECO:0000313" key="2">
    <source>
        <dbReference type="EMBL" id="QXF32916.1"/>
    </source>
</evidence>
<feature type="transmembrane region" description="Helical" evidence="1">
    <location>
        <begin position="12"/>
        <end position="31"/>
    </location>
</feature>
<name>A0ABX8LTM1_9GAMM</name>
<feature type="transmembrane region" description="Helical" evidence="1">
    <location>
        <begin position="37"/>
        <end position="53"/>
    </location>
</feature>